<comment type="caution">
    <text evidence="2">The sequence shown here is derived from an EMBL/GenBank/DDBJ whole genome shotgun (WGS) entry which is preliminary data.</text>
</comment>
<dbReference type="AlphaFoldDB" id="A0A9K3KEJ0"/>
<dbReference type="GO" id="GO:0005786">
    <property type="term" value="C:signal recognition particle, endoplasmic reticulum targeting"/>
    <property type="evidence" value="ECO:0007669"/>
    <property type="project" value="TreeGrafter"/>
</dbReference>
<accession>A0A9K3KEJ0</accession>
<dbReference type="EMBL" id="JAGRRH010000025">
    <property type="protein sequence ID" value="KAG7341814.1"/>
    <property type="molecule type" value="Genomic_DNA"/>
</dbReference>
<dbReference type="OrthoDB" id="2190947at2759"/>
<dbReference type="GO" id="GO:0006617">
    <property type="term" value="P:SRP-dependent cotranslational protein targeting to membrane, signal sequence recognition"/>
    <property type="evidence" value="ECO:0007669"/>
    <property type="project" value="TreeGrafter"/>
</dbReference>
<dbReference type="InterPro" id="IPR002778">
    <property type="entry name" value="Signal_recog_particle_SRP19"/>
</dbReference>
<gene>
    <name evidence="2" type="ORF">IV203_006906</name>
</gene>
<reference evidence="2" key="1">
    <citation type="journal article" date="2021" name="Sci. Rep.">
        <title>Diploid genomic architecture of Nitzschia inconspicua, an elite biomass production diatom.</title>
        <authorList>
            <person name="Oliver A."/>
            <person name="Podell S."/>
            <person name="Pinowska A."/>
            <person name="Traller J.C."/>
            <person name="Smith S.R."/>
            <person name="McClure R."/>
            <person name="Beliaev A."/>
            <person name="Bohutskyi P."/>
            <person name="Hill E.A."/>
            <person name="Rabines A."/>
            <person name="Zheng H."/>
            <person name="Allen L.Z."/>
            <person name="Kuo A."/>
            <person name="Grigoriev I.V."/>
            <person name="Allen A.E."/>
            <person name="Hazlebeck D."/>
            <person name="Allen E.E."/>
        </authorList>
    </citation>
    <scope>NUCLEOTIDE SEQUENCE</scope>
    <source>
        <strain evidence="2">Hildebrandi</strain>
    </source>
</reference>
<dbReference type="PANTHER" id="PTHR17453:SF0">
    <property type="entry name" value="SIGNAL RECOGNITION PARTICLE 19 KDA PROTEIN"/>
    <property type="match status" value="1"/>
</dbReference>
<proteinExistence type="predicted"/>
<protein>
    <submittedName>
        <fullName evidence="2">Signal recognition particle SRP19</fullName>
    </submittedName>
</protein>
<evidence type="ECO:0000256" key="1">
    <source>
        <dbReference type="SAM" id="MobiDB-lite"/>
    </source>
</evidence>
<reference evidence="2" key="2">
    <citation type="submission" date="2021-04" db="EMBL/GenBank/DDBJ databases">
        <authorList>
            <person name="Podell S."/>
        </authorList>
    </citation>
    <scope>NUCLEOTIDE SEQUENCE</scope>
    <source>
        <strain evidence="2">Hildebrandi</strain>
    </source>
</reference>
<feature type="compositionally biased region" description="Basic and acidic residues" evidence="1">
    <location>
        <begin position="183"/>
        <end position="198"/>
    </location>
</feature>
<evidence type="ECO:0000313" key="3">
    <source>
        <dbReference type="Proteomes" id="UP000693970"/>
    </source>
</evidence>
<keyword evidence="3" id="KW-1185">Reference proteome</keyword>
<name>A0A9K3KEJ0_9STRA</name>
<organism evidence="2 3">
    <name type="scientific">Nitzschia inconspicua</name>
    <dbReference type="NCBI Taxonomy" id="303405"/>
    <lineage>
        <taxon>Eukaryota</taxon>
        <taxon>Sar</taxon>
        <taxon>Stramenopiles</taxon>
        <taxon>Ochrophyta</taxon>
        <taxon>Bacillariophyta</taxon>
        <taxon>Bacillariophyceae</taxon>
        <taxon>Bacillariophycidae</taxon>
        <taxon>Bacillariales</taxon>
        <taxon>Bacillariaceae</taxon>
        <taxon>Nitzschia</taxon>
    </lineage>
</organism>
<sequence>MGKKKGNVRVLGPNKAAKAAMQQLQQNPMEEFMNGIPPEEMVHLPPPPDRNYQIFWPIHETFTMDHKRFMVIYPSYLDSTKTIKQGRRIGKEHAVDTPTVSDISQALQSLGLRHVLQPHKGYSRDPYTLWDNPGRVKVETSVAKIVELDDDDKENALGNAKRQLLLEIASRIPSLPSRIQRLEHEAAAKKAAEEEAAHKQKQLQQQQQQQSAQQKQQASSSKKKGKKKR</sequence>
<dbReference type="PANTHER" id="PTHR17453">
    <property type="entry name" value="SIGNAL RECOGNITION PARTICLE 19 KD PROTEIN"/>
    <property type="match status" value="1"/>
</dbReference>
<evidence type="ECO:0000313" key="2">
    <source>
        <dbReference type="EMBL" id="KAG7341814.1"/>
    </source>
</evidence>
<dbReference type="GO" id="GO:0008312">
    <property type="term" value="F:7S RNA binding"/>
    <property type="evidence" value="ECO:0007669"/>
    <property type="project" value="InterPro"/>
</dbReference>
<dbReference type="Pfam" id="PF01922">
    <property type="entry name" value="SRP19"/>
    <property type="match status" value="1"/>
</dbReference>
<feature type="compositionally biased region" description="Low complexity" evidence="1">
    <location>
        <begin position="202"/>
        <end position="220"/>
    </location>
</feature>
<feature type="region of interest" description="Disordered" evidence="1">
    <location>
        <begin position="183"/>
        <end position="229"/>
    </location>
</feature>
<dbReference type="Proteomes" id="UP000693970">
    <property type="component" value="Unassembled WGS sequence"/>
</dbReference>